<reference evidence="10" key="1">
    <citation type="submission" date="2016-11" db="EMBL/GenBank/DDBJ databases">
        <authorList>
            <person name="Varghese N."/>
            <person name="Submissions S."/>
        </authorList>
    </citation>
    <scope>NUCLEOTIDE SEQUENCE [LARGE SCALE GENOMIC DNA]</scope>
    <source>
        <strain evidence="10">DSM 18802</strain>
    </source>
</reference>
<dbReference type="GO" id="GO:0005385">
    <property type="term" value="F:zinc ion transmembrane transporter activity"/>
    <property type="evidence" value="ECO:0007669"/>
    <property type="project" value="TreeGrafter"/>
</dbReference>
<organism evidence="9 10">
    <name type="scientific">Caldanaerovirga acetigignens</name>
    <dbReference type="NCBI Taxonomy" id="447595"/>
    <lineage>
        <taxon>Bacteria</taxon>
        <taxon>Bacillati</taxon>
        <taxon>Bacillota</taxon>
        <taxon>Clostridia</taxon>
        <taxon>Thermosediminibacterales</taxon>
        <taxon>Thermosediminibacteraceae</taxon>
        <taxon>Caldanaerovirga</taxon>
    </lineage>
</organism>
<proteinExistence type="inferred from homology"/>
<feature type="transmembrane region" description="Helical" evidence="8">
    <location>
        <begin position="216"/>
        <end position="232"/>
    </location>
</feature>
<keyword evidence="6 8" id="KW-1133">Transmembrane helix</keyword>
<gene>
    <name evidence="9" type="ORF">SAMN05660826_02075</name>
</gene>
<dbReference type="EMBL" id="FRCR01000015">
    <property type="protein sequence ID" value="SHM82926.1"/>
    <property type="molecule type" value="Genomic_DNA"/>
</dbReference>
<dbReference type="PANTHER" id="PTHR11040">
    <property type="entry name" value="ZINC/IRON TRANSPORTER"/>
    <property type="match status" value="1"/>
</dbReference>
<evidence type="ECO:0000256" key="8">
    <source>
        <dbReference type="SAM" id="Phobius"/>
    </source>
</evidence>
<dbReference type="RefSeq" id="WP_073258188.1">
    <property type="nucleotide sequence ID" value="NZ_FRCR01000015.1"/>
</dbReference>
<feature type="transmembrane region" description="Helical" evidence="8">
    <location>
        <begin position="182"/>
        <end position="204"/>
    </location>
</feature>
<keyword evidence="7 8" id="KW-0472">Membrane</keyword>
<dbReference type="GO" id="GO:0005886">
    <property type="term" value="C:plasma membrane"/>
    <property type="evidence" value="ECO:0007669"/>
    <property type="project" value="UniProtKB-SubCell"/>
</dbReference>
<evidence type="ECO:0000256" key="4">
    <source>
        <dbReference type="ARBA" id="ARBA00022692"/>
    </source>
</evidence>
<keyword evidence="3" id="KW-1003">Cell membrane</keyword>
<protein>
    <submittedName>
        <fullName evidence="9">Zinc transporter, ZIP family</fullName>
    </submittedName>
</protein>
<comment type="subcellular location">
    <subcellularLocation>
        <location evidence="1">Cell membrane</location>
        <topology evidence="1">Multi-pass membrane protein</topology>
    </subcellularLocation>
</comment>
<dbReference type="PANTHER" id="PTHR11040:SF211">
    <property type="entry name" value="ZINC TRANSPORTER ZIP11"/>
    <property type="match status" value="1"/>
</dbReference>
<evidence type="ECO:0000256" key="7">
    <source>
        <dbReference type="ARBA" id="ARBA00023136"/>
    </source>
</evidence>
<dbReference type="Pfam" id="PF02535">
    <property type="entry name" value="Zip"/>
    <property type="match status" value="1"/>
</dbReference>
<evidence type="ECO:0000256" key="2">
    <source>
        <dbReference type="ARBA" id="ARBA00006939"/>
    </source>
</evidence>
<evidence type="ECO:0000256" key="5">
    <source>
        <dbReference type="ARBA" id="ARBA00022833"/>
    </source>
</evidence>
<feature type="transmembrane region" description="Helical" evidence="8">
    <location>
        <begin position="33"/>
        <end position="54"/>
    </location>
</feature>
<keyword evidence="4 8" id="KW-0812">Transmembrane</keyword>
<dbReference type="OrthoDB" id="9787346at2"/>
<keyword evidence="5" id="KW-0862">Zinc</keyword>
<evidence type="ECO:0000313" key="9">
    <source>
        <dbReference type="EMBL" id="SHM82926.1"/>
    </source>
</evidence>
<dbReference type="AlphaFoldDB" id="A0A1M7LXC8"/>
<dbReference type="STRING" id="447595.SAMN05660826_02075"/>
<evidence type="ECO:0000256" key="3">
    <source>
        <dbReference type="ARBA" id="ARBA00022475"/>
    </source>
</evidence>
<evidence type="ECO:0000256" key="6">
    <source>
        <dbReference type="ARBA" id="ARBA00022989"/>
    </source>
</evidence>
<feature type="transmembrane region" description="Helical" evidence="8">
    <location>
        <begin position="153"/>
        <end position="176"/>
    </location>
</feature>
<evidence type="ECO:0000313" key="10">
    <source>
        <dbReference type="Proteomes" id="UP000184375"/>
    </source>
</evidence>
<name>A0A1M7LXC8_9FIRM</name>
<comment type="similarity">
    <text evidence="2">Belongs to the ZIP transporter (TC 2.A.5) family.</text>
</comment>
<keyword evidence="10" id="KW-1185">Reference proteome</keyword>
<dbReference type="InterPro" id="IPR003689">
    <property type="entry name" value="ZIP"/>
</dbReference>
<feature type="transmembrane region" description="Helical" evidence="8">
    <location>
        <begin position="60"/>
        <end position="80"/>
    </location>
</feature>
<dbReference type="Proteomes" id="UP000184375">
    <property type="component" value="Unassembled WGS sequence"/>
</dbReference>
<sequence length="233" mass="24936">MNIFLKIFLYSSLSGLAVILGGFFGTKKIPDKIFAFILTFGSGVLISVLSYSLMHEAYRHSGAVLTSLAFLTGGIVFYALERFLVNRVTPGMGLILGTALDDLPEALSMGIGFASDTGRLGIVLALSIFLHNIPEGISSTTELIREGKFSSKAAMTLAGLIALLDPFAALSGYYLLKDIGQTWLGMIMAFSGGSILFMTGTDMIPKAHQIGDEIDNMGLLIGFLTAFLLSRLM</sequence>
<evidence type="ECO:0000256" key="1">
    <source>
        <dbReference type="ARBA" id="ARBA00004651"/>
    </source>
</evidence>
<accession>A0A1M7LXC8</accession>
<feature type="transmembrane region" description="Helical" evidence="8">
    <location>
        <begin position="7"/>
        <end position="26"/>
    </location>
</feature>